<dbReference type="InterPro" id="IPR050153">
    <property type="entry name" value="Metal_Ion_Import_ABC"/>
</dbReference>
<dbReference type="PANTHER" id="PTHR42734">
    <property type="entry name" value="METAL TRANSPORT SYSTEM ATP-BINDING PROTEIN TM_0124-RELATED"/>
    <property type="match status" value="1"/>
</dbReference>
<evidence type="ECO:0000259" key="5">
    <source>
        <dbReference type="PROSITE" id="PS50893"/>
    </source>
</evidence>
<keyword evidence="3" id="KW-0547">Nucleotide-binding</keyword>
<dbReference type="InterPro" id="IPR003439">
    <property type="entry name" value="ABC_transporter-like_ATP-bd"/>
</dbReference>
<evidence type="ECO:0000256" key="1">
    <source>
        <dbReference type="ARBA" id="ARBA00005417"/>
    </source>
</evidence>
<dbReference type="PROSITE" id="PS50893">
    <property type="entry name" value="ABC_TRANSPORTER_2"/>
    <property type="match status" value="1"/>
</dbReference>
<dbReference type="FunFam" id="3.40.50.300:FF:000134">
    <property type="entry name" value="Iron-enterobactin ABC transporter ATP-binding protein"/>
    <property type="match status" value="1"/>
</dbReference>
<accession>A0A7C4BBC3</accession>
<dbReference type="PROSITE" id="PS00211">
    <property type="entry name" value="ABC_TRANSPORTER_1"/>
    <property type="match status" value="1"/>
</dbReference>
<comment type="similarity">
    <text evidence="1">Belongs to the ABC transporter superfamily.</text>
</comment>
<dbReference type="GO" id="GO:0016887">
    <property type="term" value="F:ATP hydrolysis activity"/>
    <property type="evidence" value="ECO:0007669"/>
    <property type="project" value="InterPro"/>
</dbReference>
<reference evidence="6" key="1">
    <citation type="journal article" date="2020" name="mSystems">
        <title>Genome- and Community-Level Interaction Insights into Carbon Utilization and Element Cycling Functions of Hydrothermarchaeota in Hydrothermal Sediment.</title>
        <authorList>
            <person name="Zhou Z."/>
            <person name="Liu Y."/>
            <person name="Xu W."/>
            <person name="Pan J."/>
            <person name="Luo Z.H."/>
            <person name="Li M."/>
        </authorList>
    </citation>
    <scope>NUCLEOTIDE SEQUENCE [LARGE SCALE GENOMIC DNA]</scope>
    <source>
        <strain evidence="6">SpSt-732</strain>
    </source>
</reference>
<dbReference type="Gene3D" id="3.40.50.300">
    <property type="entry name" value="P-loop containing nucleotide triphosphate hydrolases"/>
    <property type="match status" value="1"/>
</dbReference>
<keyword evidence="4 6" id="KW-0067">ATP-binding</keyword>
<name>A0A7C4BBC3_9CREN</name>
<dbReference type="AlphaFoldDB" id="A0A7C4BBC3"/>
<proteinExistence type="inferred from homology"/>
<dbReference type="SUPFAM" id="SSF52540">
    <property type="entry name" value="P-loop containing nucleoside triphosphate hydrolases"/>
    <property type="match status" value="1"/>
</dbReference>
<gene>
    <name evidence="6" type="ORF">ENV14_01970</name>
</gene>
<dbReference type="InterPro" id="IPR017871">
    <property type="entry name" value="ABC_transporter-like_CS"/>
</dbReference>
<evidence type="ECO:0000256" key="2">
    <source>
        <dbReference type="ARBA" id="ARBA00022448"/>
    </source>
</evidence>
<comment type="caution">
    <text evidence="6">The sequence shown here is derived from an EMBL/GenBank/DDBJ whole genome shotgun (WGS) entry which is preliminary data.</text>
</comment>
<protein>
    <submittedName>
        <fullName evidence="6">ABC transporter ATP-binding protein</fullName>
    </submittedName>
</protein>
<evidence type="ECO:0000313" key="6">
    <source>
        <dbReference type="EMBL" id="HGI87154.1"/>
    </source>
</evidence>
<dbReference type="CDD" id="cd03214">
    <property type="entry name" value="ABC_Iron-Siderophores_B12_Hemin"/>
    <property type="match status" value="1"/>
</dbReference>
<dbReference type="GO" id="GO:0005524">
    <property type="term" value="F:ATP binding"/>
    <property type="evidence" value="ECO:0007669"/>
    <property type="project" value="UniProtKB-KW"/>
</dbReference>
<feature type="domain" description="ABC transporter" evidence="5">
    <location>
        <begin position="4"/>
        <end position="238"/>
    </location>
</feature>
<organism evidence="6">
    <name type="scientific">Ignisphaera aggregans</name>
    <dbReference type="NCBI Taxonomy" id="334771"/>
    <lineage>
        <taxon>Archaea</taxon>
        <taxon>Thermoproteota</taxon>
        <taxon>Thermoprotei</taxon>
        <taxon>Desulfurococcales</taxon>
        <taxon>Desulfurococcaceae</taxon>
        <taxon>Ignisphaera</taxon>
    </lineage>
</organism>
<dbReference type="InterPro" id="IPR027417">
    <property type="entry name" value="P-loop_NTPase"/>
</dbReference>
<evidence type="ECO:0000256" key="3">
    <source>
        <dbReference type="ARBA" id="ARBA00022741"/>
    </source>
</evidence>
<dbReference type="InterPro" id="IPR003593">
    <property type="entry name" value="AAA+_ATPase"/>
</dbReference>
<dbReference type="EMBL" id="DTFF01000015">
    <property type="protein sequence ID" value="HGI87154.1"/>
    <property type="molecule type" value="Genomic_DNA"/>
</dbReference>
<sequence>MALIRIQGVEVRYNSIKALDNVSMDVSEGEVVAVLGPNGSGKTTLLKVIDGILKPVKGSVYIDSKSVLRMSRRDVAKLVGFVPQRVNVMHGVKVIDFVVTGRKPHVDFAPTARDIGIALKYLKYVDAEHLAERDITELSGGEFQRILIARALAAEPRILLLDEPTANLDMKYQLAILDIIARLSKEKRLTVVMTLHDLTQAYRYAEKAVFLNNSRVYAMGRVEEVMSEEVIEAVYGVKVKVIPSLRAVIAVS</sequence>
<dbReference type="PANTHER" id="PTHR42734:SF6">
    <property type="entry name" value="MOLYBDATE IMPORT ATP-BINDING PROTEIN MOLC"/>
    <property type="match status" value="1"/>
</dbReference>
<keyword evidence="2" id="KW-0813">Transport</keyword>
<dbReference type="Pfam" id="PF00005">
    <property type="entry name" value="ABC_tran"/>
    <property type="match status" value="1"/>
</dbReference>
<evidence type="ECO:0000256" key="4">
    <source>
        <dbReference type="ARBA" id="ARBA00022840"/>
    </source>
</evidence>
<dbReference type="SMART" id="SM00382">
    <property type="entry name" value="AAA"/>
    <property type="match status" value="1"/>
</dbReference>